<organism evidence="1 2">
    <name type="scientific">Rosa chinensis</name>
    <name type="common">China rose</name>
    <dbReference type="NCBI Taxonomy" id="74649"/>
    <lineage>
        <taxon>Eukaryota</taxon>
        <taxon>Viridiplantae</taxon>
        <taxon>Streptophyta</taxon>
        <taxon>Embryophyta</taxon>
        <taxon>Tracheophyta</taxon>
        <taxon>Spermatophyta</taxon>
        <taxon>Magnoliopsida</taxon>
        <taxon>eudicotyledons</taxon>
        <taxon>Gunneridae</taxon>
        <taxon>Pentapetalae</taxon>
        <taxon>rosids</taxon>
        <taxon>fabids</taxon>
        <taxon>Rosales</taxon>
        <taxon>Rosaceae</taxon>
        <taxon>Rosoideae</taxon>
        <taxon>Rosoideae incertae sedis</taxon>
        <taxon>Rosa</taxon>
    </lineage>
</organism>
<dbReference type="EMBL" id="PDCK01000045">
    <property type="protein sequence ID" value="PRQ17134.1"/>
    <property type="molecule type" value="Genomic_DNA"/>
</dbReference>
<protein>
    <submittedName>
        <fullName evidence="1">Uncharacterized protein</fullName>
    </submittedName>
</protein>
<dbReference type="Proteomes" id="UP000238479">
    <property type="component" value="Chromosome 7"/>
</dbReference>
<keyword evidence="2" id="KW-1185">Reference proteome</keyword>
<evidence type="ECO:0000313" key="2">
    <source>
        <dbReference type="Proteomes" id="UP000238479"/>
    </source>
</evidence>
<gene>
    <name evidence="1" type="ORF">RchiOBHm_Chr7g0191721</name>
</gene>
<comment type="caution">
    <text evidence="1">The sequence shown here is derived from an EMBL/GenBank/DDBJ whole genome shotgun (WGS) entry which is preliminary data.</text>
</comment>
<accession>A0A2P6P5F7</accession>
<proteinExistence type="predicted"/>
<evidence type="ECO:0000313" key="1">
    <source>
        <dbReference type="EMBL" id="PRQ17134.1"/>
    </source>
</evidence>
<reference evidence="1 2" key="1">
    <citation type="journal article" date="2018" name="Nat. Genet.">
        <title>The Rosa genome provides new insights in the design of modern roses.</title>
        <authorList>
            <person name="Bendahmane M."/>
        </authorList>
    </citation>
    <scope>NUCLEOTIDE SEQUENCE [LARGE SCALE GENOMIC DNA]</scope>
    <source>
        <strain evidence="2">cv. Old Blush</strain>
    </source>
</reference>
<sequence length="71" mass="8070">MTKPSLHALPLRFPCSWFEDIFSLHALPLHALFFPFQQRFKVGFHPLCLMKPQTICSGSIDDQALSSCFSS</sequence>
<dbReference type="AlphaFoldDB" id="A0A2P6P5F7"/>
<name>A0A2P6P5F7_ROSCH</name>
<dbReference type="Gramene" id="PRQ17134">
    <property type="protein sequence ID" value="PRQ17134"/>
    <property type="gene ID" value="RchiOBHm_Chr7g0191721"/>
</dbReference>